<dbReference type="RefSeq" id="WP_097654027.1">
    <property type="nucleotide sequence ID" value="NZ_LYXE01000120.1"/>
</dbReference>
<proteinExistence type="predicted"/>
<dbReference type="EMBL" id="LYXE01000120">
    <property type="protein sequence ID" value="PDV97883.1"/>
    <property type="molecule type" value="Genomic_DNA"/>
</dbReference>
<accession>A0A2H3KJ57</accession>
<keyword evidence="3" id="KW-1185">Reference proteome</keyword>
<evidence type="ECO:0000256" key="1">
    <source>
        <dbReference type="SAM" id="MobiDB-lite"/>
    </source>
</evidence>
<name>A0A2H3KJ57_9CHLR</name>
<evidence type="ECO:0000313" key="2">
    <source>
        <dbReference type="EMBL" id="PDV97883.1"/>
    </source>
</evidence>
<reference evidence="2" key="1">
    <citation type="submission" date="2016-05" db="EMBL/GenBank/DDBJ databases">
        <authorList>
            <person name="Lavstsen T."/>
            <person name="Jespersen J.S."/>
        </authorList>
    </citation>
    <scope>NUCLEOTIDE SEQUENCE [LARGE SCALE GENOMIC DNA]</scope>
    <source>
        <strain evidence="2">B7-9</strain>
    </source>
</reference>
<dbReference type="OrthoDB" id="127107at2"/>
<protein>
    <submittedName>
        <fullName evidence="2">Uncharacterized protein</fullName>
    </submittedName>
</protein>
<comment type="caution">
    <text evidence="2">The sequence shown here is derived from an EMBL/GenBank/DDBJ whole genome shotgun (WGS) entry which is preliminary data.</text>
</comment>
<organism evidence="2 3">
    <name type="scientific">Candidatus Chloroploca asiatica</name>
    <dbReference type="NCBI Taxonomy" id="1506545"/>
    <lineage>
        <taxon>Bacteria</taxon>
        <taxon>Bacillati</taxon>
        <taxon>Chloroflexota</taxon>
        <taxon>Chloroflexia</taxon>
        <taxon>Chloroflexales</taxon>
        <taxon>Chloroflexineae</taxon>
        <taxon>Oscillochloridaceae</taxon>
        <taxon>Candidatus Chloroploca</taxon>
    </lineage>
</organism>
<dbReference type="Proteomes" id="UP000220922">
    <property type="component" value="Unassembled WGS sequence"/>
</dbReference>
<sequence length="1294" mass="141713">MRILKSIRNAQRDEHLLAVDPELRPDLVSAWRRRLNFFTGRSLSHRALEAEQTIREAHLALRGQVVSSGVVEGLEIGLERGEGGTFLHLNSGTGLTPDGNDVTVPQPLRVPIHAPQVYVPPETGLGSGHTQRSLAALIASTDADPLPRACILLLSPVTIPLSAATDSTDPCALDEQDEAFADWQWIDGLALTFYSWPLHALNLPAFDANQWQNHLAHAIFEAEASLAPDELMPWEHLGVPVGLVGFDASWNALFVDRYAVVRAGGKPRRRTPLLPGRGNPFLWQARMQHFSAYMAELSLERMPIEQIAARVRSMPPAGILPAGALEPRLLADDGTTRAQNHFFPPGYVVEALPVVLEQLDVVLEASASLDPFDLRVPDRVRVAVPVPQVWYEPDLLRVEVVDGEFQTTLAAFELRRNRWLGRRVQVHQITSALVKAITGEALVYPDPDPDAVGEETVLTGDDLLDAGDPALAEPEAAYGTTQLDGAPVVTVRQELRAWLAEQALLREPEMAQFDQMGLSNFIVFLQERVKQADDRIDLGFVQAQTNMYRLRQLLMGNVGATRLATSTALPEIARSDSALVANEEIRRYLGSVVQPDTIKRTQGTPITGDAPTPGDRGGRGLVAGATIRSTTTPGMPPAGFSGATPRNLFLSAEVSRLTAGLAGRSIPDATVAAGLAAGRRDLSGGRGELALDLDSVRGQAATASGGKLFATPSLVPPQEAIIGQAHLVGKGYDFRTMTVAERLRAPEANEAKEATIAAKFDVASGLHKLLDMGLNLDEISVPGVAVYQDGRPVFEEVGDGRTRLRRESRSLRDLAANNFLDLLRDPDPADADEAEFFSLAVQQTEHTIAVLRLVEGRIRAYRAVINRCEQTLKAITDLAAQADRRLKLIGDELAEARHDVAVATALLAEETARIAAINDRRTQIIAEHVDFLAYYRPRLSDNRKDVPVRVVDNGLVAAPVPACLARRAYVAPELREMIALLREAPLKWLNDLRPLLQRLDRVETMVETILTARNRAQVFQPAQYAIQPAFQSQNLLASGLSRVYTAQQQIVAEQRKTTARLDLNHATIGKSWQHTRVTAEAHVTLNDLLNARHSRSDIADQATTTLNQIMHVAACLYNGFATVLPALRLTWAERLSQYDEPVNLRNLASLPRWGEIDRLERRELQTMVDWLFLRVDERVPEATSFINDLVRVCLLLASHAPVNELVSASIEEATTASEGSRVRLKIDPAKVHVGMIALLYQGNTVVAQALVDDLAGSVASVQVIKTMQPTVQLEVNARVQLAEPATLALSHRKR</sequence>
<gene>
    <name evidence="2" type="ORF">A9Q02_17070</name>
</gene>
<feature type="region of interest" description="Disordered" evidence="1">
    <location>
        <begin position="599"/>
        <end position="619"/>
    </location>
</feature>
<evidence type="ECO:0000313" key="3">
    <source>
        <dbReference type="Proteomes" id="UP000220922"/>
    </source>
</evidence>